<gene>
    <name evidence="2" type="ORF">BG04_3813</name>
</gene>
<dbReference type="GO" id="GO:0003700">
    <property type="term" value="F:DNA-binding transcription factor activity"/>
    <property type="evidence" value="ECO:0007669"/>
    <property type="project" value="InterPro"/>
</dbReference>
<dbReference type="EMBL" id="CP009920">
    <property type="protein sequence ID" value="AJI21813.1"/>
    <property type="molecule type" value="Genomic_DNA"/>
</dbReference>
<dbReference type="PRINTS" id="PR00598">
    <property type="entry name" value="HTHMARR"/>
</dbReference>
<sequence length="142" mass="16558">MDPLIFGEEIQRISISLNKKVMTNVKSLLHHYGITPFQYHILLIVERARTMPVTKVADEIKASPSVITASITRLYELNLVERYHSKRDRRKVMVELTNKGKQVIQAAEKDMQQGVEKLFACYKEEEQQQFLTLCRQLDEHVT</sequence>
<keyword evidence="1 2" id="KW-0238">DNA-binding</keyword>
<dbReference type="SMART" id="SM00347">
    <property type="entry name" value="HTH_MARR"/>
    <property type="match status" value="1"/>
</dbReference>
<dbReference type="InterPro" id="IPR036388">
    <property type="entry name" value="WH-like_DNA-bd_sf"/>
</dbReference>
<reference evidence="2 3" key="1">
    <citation type="journal article" date="2015" name="Genome Announc.">
        <title>Complete genome sequences for 35 biothreat assay-relevant bacillus species.</title>
        <authorList>
            <person name="Johnson S.L."/>
            <person name="Daligault H.E."/>
            <person name="Davenport K.W."/>
            <person name="Jaissle J."/>
            <person name="Frey K.G."/>
            <person name="Ladner J.T."/>
            <person name="Broomall S.M."/>
            <person name="Bishop-Lilly K.A."/>
            <person name="Bruce D.C."/>
            <person name="Gibbons H.S."/>
            <person name="Coyne S.R."/>
            <person name="Lo C.C."/>
            <person name="Meincke L."/>
            <person name="Munk A.C."/>
            <person name="Koroleva G.I."/>
            <person name="Rosenzweig C.N."/>
            <person name="Palacios G.F."/>
            <person name="Redden C.L."/>
            <person name="Minogue T.D."/>
            <person name="Chain P.S."/>
        </authorList>
    </citation>
    <scope>NUCLEOTIDE SEQUENCE [LARGE SCALE GENOMIC DNA]</scope>
    <source>
        <strain evidence="3">ATCC 14581 / DSM 32 / JCM 2506 / NBRC 15308 / NCIMB 9376 / NCTC 10342 / NRRL B-14308 / VKM B-512</strain>
    </source>
</reference>
<dbReference type="Proteomes" id="UP000031829">
    <property type="component" value="Chromosome"/>
</dbReference>
<dbReference type="PROSITE" id="PS50995">
    <property type="entry name" value="HTH_MARR_2"/>
    <property type="match status" value="1"/>
</dbReference>
<dbReference type="HOGENOM" id="CLU_083287_27_4_9"/>
<dbReference type="GeneID" id="93641862"/>
<accession>A0A0B6AMH9</accession>
<evidence type="ECO:0000313" key="3">
    <source>
        <dbReference type="Proteomes" id="UP000031829"/>
    </source>
</evidence>
<dbReference type="PANTHER" id="PTHR33164">
    <property type="entry name" value="TRANSCRIPTIONAL REGULATOR, MARR FAMILY"/>
    <property type="match status" value="1"/>
</dbReference>
<dbReference type="InterPro" id="IPR000835">
    <property type="entry name" value="HTH_MarR-typ"/>
</dbReference>
<protein>
    <submittedName>
        <fullName evidence="2">Winged helix DNA-binding domain protein</fullName>
    </submittedName>
</protein>
<evidence type="ECO:0000313" key="2">
    <source>
        <dbReference type="EMBL" id="AJI21813.1"/>
    </source>
</evidence>
<dbReference type="AlphaFoldDB" id="A0A0B6AMH9"/>
<dbReference type="GO" id="GO:0003677">
    <property type="term" value="F:DNA binding"/>
    <property type="evidence" value="ECO:0007669"/>
    <property type="project" value="UniProtKB-KW"/>
</dbReference>
<dbReference type="InterPro" id="IPR036390">
    <property type="entry name" value="WH_DNA-bd_sf"/>
</dbReference>
<dbReference type="PANTHER" id="PTHR33164:SF99">
    <property type="entry name" value="MARR FAMILY REGULATORY PROTEIN"/>
    <property type="match status" value="1"/>
</dbReference>
<name>A0A0B6AMH9_PRIM2</name>
<dbReference type="KEGG" id="bmeg:BG04_3813"/>
<dbReference type="Pfam" id="PF01047">
    <property type="entry name" value="MarR"/>
    <property type="match status" value="1"/>
</dbReference>
<dbReference type="Gene3D" id="1.10.10.10">
    <property type="entry name" value="Winged helix-like DNA-binding domain superfamily/Winged helix DNA-binding domain"/>
    <property type="match status" value="1"/>
</dbReference>
<dbReference type="SUPFAM" id="SSF46785">
    <property type="entry name" value="Winged helix' DNA-binding domain"/>
    <property type="match status" value="1"/>
</dbReference>
<proteinExistence type="predicted"/>
<dbReference type="GO" id="GO:0006950">
    <property type="term" value="P:response to stress"/>
    <property type="evidence" value="ECO:0007669"/>
    <property type="project" value="TreeGrafter"/>
</dbReference>
<organism evidence="2 3">
    <name type="scientific">Priestia megaterium (strain ATCC 14581 / DSM 32 / CCUG 1817 / JCM 2506 / NBRC 15308 / NCIMB 9376 / NCTC 10342 / NRRL B-14308 / VKM B-512 / Ford 19)</name>
    <name type="common">Bacillus megaterium</name>
    <dbReference type="NCBI Taxonomy" id="1348623"/>
    <lineage>
        <taxon>Bacteria</taxon>
        <taxon>Bacillati</taxon>
        <taxon>Bacillota</taxon>
        <taxon>Bacilli</taxon>
        <taxon>Bacillales</taxon>
        <taxon>Bacillaceae</taxon>
        <taxon>Priestia</taxon>
    </lineage>
</organism>
<dbReference type="RefSeq" id="WP_034653280.1">
    <property type="nucleotide sequence ID" value="NZ_BCVB01000002.1"/>
</dbReference>
<dbReference type="InterPro" id="IPR039422">
    <property type="entry name" value="MarR/SlyA-like"/>
</dbReference>
<evidence type="ECO:0000256" key="1">
    <source>
        <dbReference type="ARBA" id="ARBA00023125"/>
    </source>
</evidence>